<gene>
    <name evidence="2" type="ORF">Enr17x_41950</name>
</gene>
<dbReference type="Gene3D" id="3.30.720.110">
    <property type="match status" value="1"/>
</dbReference>
<feature type="domain" description="VOC" evidence="1">
    <location>
        <begin position="3"/>
        <end position="124"/>
    </location>
</feature>
<dbReference type="InterPro" id="IPR004360">
    <property type="entry name" value="Glyas_Fos-R_dOase_dom"/>
</dbReference>
<dbReference type="RefSeq" id="WP_198000696.1">
    <property type="nucleotide sequence ID" value="NZ_CP037452.1"/>
</dbReference>
<evidence type="ECO:0000313" key="2">
    <source>
        <dbReference type="EMBL" id="QDV52135.1"/>
    </source>
</evidence>
<evidence type="ECO:0000259" key="1">
    <source>
        <dbReference type="PROSITE" id="PS51819"/>
    </source>
</evidence>
<keyword evidence="3" id="KW-1185">Reference proteome</keyword>
<dbReference type="InterPro" id="IPR029068">
    <property type="entry name" value="Glyas_Bleomycin-R_OHBP_Dase"/>
</dbReference>
<evidence type="ECO:0000313" key="3">
    <source>
        <dbReference type="Proteomes" id="UP000318313"/>
    </source>
</evidence>
<dbReference type="PROSITE" id="PS51819">
    <property type="entry name" value="VOC"/>
    <property type="match status" value="1"/>
</dbReference>
<proteinExistence type="predicted"/>
<name>A0A518IGC8_9PLAN</name>
<dbReference type="Gene3D" id="3.30.720.120">
    <property type="match status" value="1"/>
</dbReference>
<sequence>MIKINSSFPVFIVKSTTDAKAFYTDNFDFQVVFENEWYLHLVSGSGVQVGFMLPNQPTQPQIFHESHNGSGVIFSVETNDAESAYFEAKERDLDLVLSLRSEDWGQRHFVVKDPNGVYLDIVQVIEPKEEYQSGYETE</sequence>
<dbReference type="AlphaFoldDB" id="A0A518IGC8"/>
<dbReference type="Pfam" id="PF00903">
    <property type="entry name" value="Glyoxalase"/>
    <property type="match status" value="1"/>
</dbReference>
<dbReference type="InterPro" id="IPR037523">
    <property type="entry name" value="VOC_core"/>
</dbReference>
<organism evidence="2 3">
    <name type="scientific">Gimesia fumaroli</name>
    <dbReference type="NCBI Taxonomy" id="2527976"/>
    <lineage>
        <taxon>Bacteria</taxon>
        <taxon>Pseudomonadati</taxon>
        <taxon>Planctomycetota</taxon>
        <taxon>Planctomycetia</taxon>
        <taxon>Planctomycetales</taxon>
        <taxon>Planctomycetaceae</taxon>
        <taxon>Gimesia</taxon>
    </lineage>
</organism>
<protein>
    <submittedName>
        <fullName evidence="2">Glyoxalase-like domain protein</fullName>
    </submittedName>
</protein>
<dbReference type="SUPFAM" id="SSF54593">
    <property type="entry name" value="Glyoxalase/Bleomycin resistance protein/Dihydroxybiphenyl dioxygenase"/>
    <property type="match status" value="1"/>
</dbReference>
<dbReference type="KEGG" id="gfm:Enr17x_41950"/>
<accession>A0A518IGC8</accession>
<reference evidence="2 3" key="1">
    <citation type="submission" date="2019-03" db="EMBL/GenBank/DDBJ databases">
        <title>Deep-cultivation of Planctomycetes and their phenomic and genomic characterization uncovers novel biology.</title>
        <authorList>
            <person name="Wiegand S."/>
            <person name="Jogler M."/>
            <person name="Boedeker C."/>
            <person name="Pinto D."/>
            <person name="Vollmers J."/>
            <person name="Rivas-Marin E."/>
            <person name="Kohn T."/>
            <person name="Peeters S.H."/>
            <person name="Heuer A."/>
            <person name="Rast P."/>
            <person name="Oberbeckmann S."/>
            <person name="Bunk B."/>
            <person name="Jeske O."/>
            <person name="Meyerdierks A."/>
            <person name="Storesund J.E."/>
            <person name="Kallscheuer N."/>
            <person name="Luecker S."/>
            <person name="Lage O.M."/>
            <person name="Pohl T."/>
            <person name="Merkel B.J."/>
            <person name="Hornburger P."/>
            <person name="Mueller R.-W."/>
            <person name="Bruemmer F."/>
            <person name="Labrenz M."/>
            <person name="Spormann A.M."/>
            <person name="Op den Camp H."/>
            <person name="Overmann J."/>
            <person name="Amann R."/>
            <person name="Jetten M.S.M."/>
            <person name="Mascher T."/>
            <person name="Medema M.H."/>
            <person name="Devos D.P."/>
            <person name="Kaster A.-K."/>
            <person name="Ovreas L."/>
            <person name="Rohde M."/>
            <person name="Galperin M.Y."/>
            <person name="Jogler C."/>
        </authorList>
    </citation>
    <scope>NUCLEOTIDE SEQUENCE [LARGE SCALE GENOMIC DNA]</scope>
    <source>
        <strain evidence="2 3">Enr17</strain>
    </source>
</reference>
<dbReference type="EMBL" id="CP037452">
    <property type="protein sequence ID" value="QDV52135.1"/>
    <property type="molecule type" value="Genomic_DNA"/>
</dbReference>
<dbReference type="Proteomes" id="UP000318313">
    <property type="component" value="Chromosome"/>
</dbReference>